<evidence type="ECO:0000256" key="1">
    <source>
        <dbReference type="SAM" id="SignalP"/>
    </source>
</evidence>
<feature type="signal peptide" evidence="1">
    <location>
        <begin position="1"/>
        <end position="18"/>
    </location>
</feature>
<dbReference type="VEuPathDB" id="TriTrypDB:TEOVI_000314900"/>
<name>A0A1G4IGM7_TRYEQ</name>
<feature type="chain" id="PRO_5009235503" evidence="1">
    <location>
        <begin position="19"/>
        <end position="801"/>
    </location>
</feature>
<comment type="caution">
    <text evidence="2">The sequence shown here is derived from an EMBL/GenBank/DDBJ whole genome shotgun (WGS) entry which is preliminary data.</text>
</comment>
<proteinExistence type="predicted"/>
<organism evidence="2 3">
    <name type="scientific">Trypanosoma equiperdum</name>
    <dbReference type="NCBI Taxonomy" id="5694"/>
    <lineage>
        <taxon>Eukaryota</taxon>
        <taxon>Discoba</taxon>
        <taxon>Euglenozoa</taxon>
        <taxon>Kinetoplastea</taxon>
        <taxon>Metakinetoplastina</taxon>
        <taxon>Trypanosomatida</taxon>
        <taxon>Trypanosomatidae</taxon>
        <taxon>Trypanosoma</taxon>
    </lineage>
</organism>
<sequence length="801" mass="87688">MRLHSRQVLTLLCTRASSLLTTGGETAAPSCDAFTIRYVSGVSSSLVSLSCTTRDTQLHQCALQWVERLSSQLKHFPEGAPLVDEVVVNIFRVVKNSMRSSNGSWGEGSVPSLCINGLLLGLDERLTGMQFASWRPQAVLYSLQAIAMTECARQLGMTNLLFYCAKEHLQQFDENRVARLLWCVAKLQQEEAQAVLWKLACRRLLRLYPKLKAPSRALVLESLLLTHGCTCEAQQQLLCLLHEDMSSNRESGEHHDSEGEYPATALMDIEGEYHVLKARLLSQVHHLPVGTLIAMLRGGSGQLSPCSPHSGGATTADTETTYYLLKHLIRRPLDGAACREVLEVIASFEPTDLTESLRRHVLDCVSSKRSTATSVGNNPAQLLEVICLAVVLERQQVRNVGEELLSLLHSLIIECYNMRDAPLRRCCGRLAGLLSVALDVFTACRGKIGPMDPAITECSSIVVKFPEVWEQNGVAVTSTVSECITAVRVICELLRVPPLLRVVTESATSPTIVSSEGNSTDDHSGSLGSRQKLVEPLLERCAKCLHRDNVLVPASAVFDTWQHVARVSSSSAIIGGPVSRLGGGGKHDALQQIVTELFTYTEKRPSEFPLREIAKFLGASSHPLPMEAYDLFIRCLKNERKNVSAHYLELLLSSLEEVSARGDKVVLERLLLSLFVRSLGHDDAFAHTAPFTARQFVRLFHCCTNLTLNAAASMRATLLQRMTVACSEAAGIDDLNAVASLLPLLQQGAQRDALAAALVARGKVLNPATMSDVQKALLLVYLYKAGVPIDDGLTDAFRRRA</sequence>
<dbReference type="RefSeq" id="XP_067082208.1">
    <property type="nucleotide sequence ID" value="XM_067226107.1"/>
</dbReference>
<gene>
    <name evidence="2" type="ORF">TEOVI_000314900</name>
</gene>
<keyword evidence="3" id="KW-1185">Reference proteome</keyword>
<keyword evidence="1" id="KW-0732">Signal</keyword>
<accession>A0A1G4IGM7</accession>
<evidence type="ECO:0000313" key="3">
    <source>
        <dbReference type="Proteomes" id="UP000195570"/>
    </source>
</evidence>
<dbReference type="Proteomes" id="UP000195570">
    <property type="component" value="Unassembled WGS sequence"/>
</dbReference>
<dbReference type="EMBL" id="CZPT02001668">
    <property type="protein sequence ID" value="SCU71568.1"/>
    <property type="molecule type" value="Genomic_DNA"/>
</dbReference>
<evidence type="ECO:0000313" key="2">
    <source>
        <dbReference type="EMBL" id="SCU71568.1"/>
    </source>
</evidence>
<protein>
    <submittedName>
        <fullName evidence="2">Uncharacterized protein</fullName>
    </submittedName>
</protein>
<dbReference type="AlphaFoldDB" id="A0A1G4IGM7"/>
<reference evidence="2" key="1">
    <citation type="submission" date="2016-09" db="EMBL/GenBank/DDBJ databases">
        <authorList>
            <person name="Hebert L."/>
            <person name="Moumen B."/>
        </authorList>
    </citation>
    <scope>NUCLEOTIDE SEQUENCE [LARGE SCALE GENOMIC DNA]</scope>
    <source>
        <strain evidence="2">OVI</strain>
    </source>
</reference>
<dbReference type="GeneID" id="92377089"/>